<evidence type="ECO:0000256" key="1">
    <source>
        <dbReference type="ARBA" id="ARBA00008791"/>
    </source>
</evidence>
<proteinExistence type="inferred from homology"/>
<feature type="region of interest" description="Disordered" evidence="2">
    <location>
        <begin position="74"/>
        <end position="93"/>
    </location>
</feature>
<dbReference type="InterPro" id="IPR014729">
    <property type="entry name" value="Rossmann-like_a/b/a_fold"/>
</dbReference>
<protein>
    <submittedName>
        <fullName evidence="4">Universal stress protein</fullName>
    </submittedName>
</protein>
<dbReference type="KEGG" id="ima:PO878_14560"/>
<dbReference type="PANTHER" id="PTHR46268">
    <property type="entry name" value="STRESS RESPONSE PROTEIN NHAX"/>
    <property type="match status" value="1"/>
</dbReference>
<evidence type="ECO:0000259" key="3">
    <source>
        <dbReference type="Pfam" id="PF00582"/>
    </source>
</evidence>
<evidence type="ECO:0000313" key="5">
    <source>
        <dbReference type="Proteomes" id="UP001216390"/>
    </source>
</evidence>
<evidence type="ECO:0000256" key="2">
    <source>
        <dbReference type="SAM" id="MobiDB-lite"/>
    </source>
</evidence>
<reference evidence="4" key="1">
    <citation type="submission" date="2023-01" db="EMBL/GenBank/DDBJ databases">
        <title>The diversity of Class Acidimicrobiia in South China Sea sediment environments and the proposal of Iamia marina sp. nov., a novel species of the genus Iamia.</title>
        <authorList>
            <person name="He Y."/>
            <person name="Tian X."/>
        </authorList>
    </citation>
    <scope>NUCLEOTIDE SEQUENCE</scope>
    <source>
        <strain evidence="4">DSM 19957</strain>
    </source>
</reference>
<dbReference type="RefSeq" id="WP_272735250.1">
    <property type="nucleotide sequence ID" value="NZ_CP116942.1"/>
</dbReference>
<feature type="compositionally biased region" description="Low complexity" evidence="2">
    <location>
        <begin position="75"/>
        <end position="87"/>
    </location>
</feature>
<dbReference type="Proteomes" id="UP001216390">
    <property type="component" value="Chromosome"/>
</dbReference>
<feature type="domain" description="UspA" evidence="3">
    <location>
        <begin position="2"/>
        <end position="146"/>
    </location>
</feature>
<dbReference type="InterPro" id="IPR006015">
    <property type="entry name" value="Universal_stress_UspA"/>
</dbReference>
<evidence type="ECO:0000313" key="4">
    <source>
        <dbReference type="EMBL" id="WCO65723.1"/>
    </source>
</evidence>
<organism evidence="4 5">
    <name type="scientific">Iamia majanohamensis</name>
    <dbReference type="NCBI Taxonomy" id="467976"/>
    <lineage>
        <taxon>Bacteria</taxon>
        <taxon>Bacillati</taxon>
        <taxon>Actinomycetota</taxon>
        <taxon>Acidimicrobiia</taxon>
        <taxon>Acidimicrobiales</taxon>
        <taxon>Iamiaceae</taxon>
        <taxon>Iamia</taxon>
    </lineage>
</organism>
<dbReference type="EMBL" id="CP116942">
    <property type="protein sequence ID" value="WCO65723.1"/>
    <property type="molecule type" value="Genomic_DNA"/>
</dbReference>
<accession>A0AAF0BU61</accession>
<gene>
    <name evidence="4" type="ORF">PO878_14560</name>
</gene>
<dbReference type="InterPro" id="IPR006016">
    <property type="entry name" value="UspA"/>
</dbReference>
<name>A0AAF0BU61_9ACTN</name>
<dbReference type="PANTHER" id="PTHR46268:SF6">
    <property type="entry name" value="UNIVERSAL STRESS PROTEIN UP12"/>
    <property type="match status" value="1"/>
</dbReference>
<sequence length="151" mass="15826">MKVIIATDGSDPAVEAAHEAVGLLRPDAEVIVVAVVADREDPMETAGGIEGPVLTEEQADEDAERALARGEQAVRRTVAATPAPARAEVLPSHERTEEALAELVAREGADLLVIGSAQPGWLQRLLGSSTVDRIVHHAPCPVLVVPHTDDG</sequence>
<dbReference type="Gene3D" id="3.40.50.620">
    <property type="entry name" value="HUPs"/>
    <property type="match status" value="1"/>
</dbReference>
<comment type="similarity">
    <text evidence="1">Belongs to the universal stress protein A family.</text>
</comment>
<dbReference type="AlphaFoldDB" id="A0AAF0BU61"/>
<dbReference type="Pfam" id="PF00582">
    <property type="entry name" value="Usp"/>
    <property type="match status" value="1"/>
</dbReference>
<dbReference type="PRINTS" id="PR01438">
    <property type="entry name" value="UNVRSLSTRESS"/>
</dbReference>
<keyword evidence="5" id="KW-1185">Reference proteome</keyword>
<dbReference type="SUPFAM" id="SSF52402">
    <property type="entry name" value="Adenine nucleotide alpha hydrolases-like"/>
    <property type="match status" value="1"/>
</dbReference>